<dbReference type="AlphaFoldDB" id="M1MNS2"/>
<evidence type="ECO:0000256" key="1">
    <source>
        <dbReference type="SAM" id="Phobius"/>
    </source>
</evidence>
<keyword evidence="1" id="KW-1133">Transmembrane helix</keyword>
<gene>
    <name evidence="2" type="ORF">Cspa_c26060</name>
</gene>
<dbReference type="Pfam" id="PF11193">
    <property type="entry name" value="DUF2812"/>
    <property type="match status" value="1"/>
</dbReference>
<feature type="transmembrane region" description="Helical" evidence="1">
    <location>
        <begin position="240"/>
        <end position="259"/>
    </location>
</feature>
<feature type="transmembrane region" description="Helical" evidence="1">
    <location>
        <begin position="152"/>
        <end position="171"/>
    </location>
</feature>
<dbReference type="OrthoDB" id="1650893at2"/>
<organism evidence="2 3">
    <name type="scientific">Clostridium saccharoperbutylacetonicum N1-4(HMT)</name>
    <dbReference type="NCBI Taxonomy" id="931276"/>
    <lineage>
        <taxon>Bacteria</taxon>
        <taxon>Bacillati</taxon>
        <taxon>Bacillota</taxon>
        <taxon>Clostridia</taxon>
        <taxon>Eubacteriales</taxon>
        <taxon>Clostridiaceae</taxon>
        <taxon>Clostridium</taxon>
    </lineage>
</organism>
<keyword evidence="1" id="KW-0472">Membrane</keyword>
<dbReference type="STRING" id="36745.CLSAP_24260"/>
<dbReference type="eggNOG" id="ENOG5030XA4">
    <property type="taxonomic scope" value="Bacteria"/>
</dbReference>
<dbReference type="HOGENOM" id="CLU_628074_0_0_9"/>
<feature type="transmembrane region" description="Helical" evidence="1">
    <location>
        <begin position="129"/>
        <end position="146"/>
    </location>
</feature>
<feature type="transmembrane region" description="Helical" evidence="1">
    <location>
        <begin position="271"/>
        <end position="293"/>
    </location>
</feature>
<name>M1MNS2_9CLOT</name>
<evidence type="ECO:0000313" key="2">
    <source>
        <dbReference type="EMBL" id="AGF56371.1"/>
    </source>
</evidence>
<feature type="transmembrane region" description="Helical" evidence="1">
    <location>
        <begin position="210"/>
        <end position="228"/>
    </location>
</feature>
<reference evidence="2 3" key="1">
    <citation type="submission" date="2013-02" db="EMBL/GenBank/DDBJ databases">
        <title>Genome sequence of Clostridium saccharoperbutylacetonicum N1-4(HMT).</title>
        <authorList>
            <person name="Poehlein A."/>
            <person name="Daniel R."/>
        </authorList>
    </citation>
    <scope>NUCLEOTIDE SEQUENCE [LARGE SCALE GENOMIC DNA]</scope>
    <source>
        <strain evidence="3">N1-4(HMT)</strain>
    </source>
</reference>
<dbReference type="KEGG" id="csr:Cspa_c26060"/>
<dbReference type="Proteomes" id="UP000011728">
    <property type="component" value="Chromosome"/>
</dbReference>
<dbReference type="InterPro" id="IPR021359">
    <property type="entry name" value="DUF2812"/>
</dbReference>
<dbReference type="EMBL" id="CP004121">
    <property type="protein sequence ID" value="AGF56371.1"/>
    <property type="molecule type" value="Genomic_DNA"/>
</dbReference>
<keyword evidence="3" id="KW-1185">Reference proteome</keyword>
<protein>
    <recommendedName>
        <fullName evidence="4">DUF2812 domain-containing protein</fullName>
    </recommendedName>
</protein>
<keyword evidence="1" id="KW-0812">Transmembrane</keyword>
<evidence type="ECO:0000313" key="3">
    <source>
        <dbReference type="Proteomes" id="UP000011728"/>
    </source>
</evidence>
<sequence>MIFNNIKITFLFYTPYECTAIEEYLENMAEAGWLLTKIKGPFFKFKKIKPHKIKYSVDVIGKISSFDSKRYAELLDYREYCIAAGWNFVCQASEIQVFCSEENTEIVSIHTDEKEKFELVFKASLRGKLSELFITIMLIFNVSLQFSSRAEYFLSSNFSIFLIFMTILLIFKDIFKLINFSTWAIHAKSKLNEGNYMPYNTYKVLKRKNTFLIIFSLLTILGILLFIFSENYQEQKSNLIILTILFAFIIMHPFIKKIINETRYSKNTKLVINTVNILMSIFLIVFLTTRVIFSNVYDNNNYQGLPYSNLDLTIDDFTNTEVSDESPYIDFTKSIIASKTEYSFGKKDTFFSYTLIQSNYPLVIKFAEDRAINFLNKNNFNLVEINTNLPSNIKVYSSSKNKYFILVSKDKLVEIRNSFKNISDDDLLNTVGLKLFSN</sequence>
<proteinExistence type="predicted"/>
<dbReference type="PATRIC" id="fig|931276.5.peg.2613"/>
<evidence type="ECO:0008006" key="4">
    <source>
        <dbReference type="Google" id="ProtNLM"/>
    </source>
</evidence>
<accession>M1MNS2</accession>
<dbReference type="RefSeq" id="WP_015392690.1">
    <property type="nucleotide sequence ID" value="NC_020291.1"/>
</dbReference>